<dbReference type="EMBL" id="PXOH01000037">
    <property type="protein sequence ID" value="PSF32486.1"/>
    <property type="molecule type" value="Genomic_DNA"/>
</dbReference>
<dbReference type="Pfam" id="PF12441">
    <property type="entry name" value="CopG_antitoxin"/>
    <property type="match status" value="1"/>
</dbReference>
<reference evidence="1 2" key="2">
    <citation type="submission" date="2018-03" db="EMBL/GenBank/DDBJ databases">
        <authorList>
            <person name="Keele B.F."/>
        </authorList>
    </citation>
    <scope>NUCLEOTIDE SEQUENCE [LARGE SCALE GENOMIC DNA]</scope>
    <source>
        <strain evidence="1 2">CCALA 016</strain>
    </source>
</reference>
<accession>A0A2T1LS99</accession>
<dbReference type="AlphaFoldDB" id="A0A2T1LS99"/>
<evidence type="ECO:0000313" key="1">
    <source>
        <dbReference type="EMBL" id="PSF32486.1"/>
    </source>
</evidence>
<name>A0A2T1LS99_9CHRO</name>
<protein>
    <submittedName>
        <fullName evidence="1">CopG family transcriptional regulator</fullName>
    </submittedName>
</protein>
<dbReference type="NCBIfam" id="NF047399">
    <property type="entry name" value="BrnA_antitoxin_add"/>
    <property type="match status" value="1"/>
</dbReference>
<proteinExistence type="predicted"/>
<gene>
    <name evidence="1" type="ORF">C7H19_21570</name>
</gene>
<sequence length="73" mass="8595">MKASEFDKKFDDGEDIIEYLDLSQAKRPQFNQINLDLPNWMVEKIEQEATRQGLTQQAILQNWIAEKLEQLQA</sequence>
<dbReference type="OrthoDB" id="9798485at2"/>
<keyword evidence="2" id="KW-1185">Reference proteome</keyword>
<evidence type="ECO:0000313" key="2">
    <source>
        <dbReference type="Proteomes" id="UP000239001"/>
    </source>
</evidence>
<dbReference type="Proteomes" id="UP000239001">
    <property type="component" value="Unassembled WGS sequence"/>
</dbReference>
<comment type="caution">
    <text evidence="1">The sequence shown here is derived from an EMBL/GenBank/DDBJ whole genome shotgun (WGS) entry which is preliminary data.</text>
</comment>
<dbReference type="RefSeq" id="WP_106458983.1">
    <property type="nucleotide sequence ID" value="NZ_PXOH01000037.1"/>
</dbReference>
<organism evidence="1 2">
    <name type="scientific">Aphanothece hegewaldii CCALA 016</name>
    <dbReference type="NCBI Taxonomy" id="2107694"/>
    <lineage>
        <taxon>Bacteria</taxon>
        <taxon>Bacillati</taxon>
        <taxon>Cyanobacteriota</taxon>
        <taxon>Cyanophyceae</taxon>
        <taxon>Oscillatoriophycideae</taxon>
        <taxon>Chroococcales</taxon>
        <taxon>Aphanothecaceae</taxon>
        <taxon>Aphanothece</taxon>
    </lineage>
</organism>
<dbReference type="InterPro" id="IPR022148">
    <property type="entry name" value="CopG_antitoxin"/>
</dbReference>
<reference evidence="1 2" key="1">
    <citation type="submission" date="2018-03" db="EMBL/GenBank/DDBJ databases">
        <title>The ancient ancestry and fast evolution of plastids.</title>
        <authorList>
            <person name="Moore K.R."/>
            <person name="Magnabosco C."/>
            <person name="Momper L."/>
            <person name="Gold D.A."/>
            <person name="Bosak T."/>
            <person name="Fournier G.P."/>
        </authorList>
    </citation>
    <scope>NUCLEOTIDE SEQUENCE [LARGE SCALE GENOMIC DNA]</scope>
    <source>
        <strain evidence="1 2">CCALA 016</strain>
    </source>
</reference>